<sequence length="654" mass="72711">MKKIAFICLLLVLGGVAFVFALTKNTPASHPVLRASDLPTLIPTRAFYANPRSEFGYVASHDGVYTISEKASLFGRSMVVREIASGEQIAEFPIGLSGIRWHPDKPLLRFIFEGHDWEADPFNPERENWRRTSPVKLSGGWNLTQYATNAEEPVLFWGRTSRSELGHMWRVSQDGLDVERMAEGNSRSHYWVFNKGKTKPILRVDSLNTSTQRVFRKTESTWDVLFDLDLNDVFEPLSPVDETGHLVARSSRGRDKAALVRLDTTTGEETVLVENPDGDIGAATALTYDEGPDIIRMGLDTLDRVALTDRGEVFLNILAEFPQPVSLGYTSATPSGRYVIQAISPQSKSWIYLLIDLENQSYEVLDEFHFRRFQDRLVQEKSVRFQARDGLQIPAVLSMPRGVSGPIPFIVHIHGGPAGASALGYDHDTQFLVNRGYGVLSVNFRGSKGFGKAFQAKGFGRFGRAMQDDIADAAQWLVEEGLADTDALVAMGTSYGGYSAALAMTRDPGLFDAAVVEFPMLDVEFQSKYHPGFWNNGIDGWWRYFGQLDDPDDLALMRDYSPANRIDDIHGPILIHGGLRDQIAAVQQVRDFEAAALAAGKDVTVRYFPNAGHGTQHWRDNLDRARSIEDFLANHAGGRSGGFEFVEWAPGVID</sequence>
<dbReference type="SUPFAM" id="SSF82171">
    <property type="entry name" value="DPP6 N-terminal domain-like"/>
    <property type="match status" value="1"/>
</dbReference>
<evidence type="ECO:0000313" key="4">
    <source>
        <dbReference type="Proteomes" id="UP000325291"/>
    </source>
</evidence>
<dbReference type="EMBL" id="VINQ01000003">
    <property type="protein sequence ID" value="KAA0917754.1"/>
    <property type="molecule type" value="Genomic_DNA"/>
</dbReference>
<protein>
    <submittedName>
        <fullName evidence="3">S9 family peptidase</fullName>
    </submittedName>
</protein>
<dbReference type="PANTHER" id="PTHR42776:SF27">
    <property type="entry name" value="DIPEPTIDYL PEPTIDASE FAMILY MEMBER 6"/>
    <property type="match status" value="1"/>
</dbReference>
<keyword evidence="1" id="KW-0378">Hydrolase</keyword>
<feature type="domain" description="Peptidase S9 prolyl oligopeptidase catalytic" evidence="2">
    <location>
        <begin position="425"/>
        <end position="638"/>
    </location>
</feature>
<evidence type="ECO:0000256" key="1">
    <source>
        <dbReference type="ARBA" id="ARBA00022801"/>
    </source>
</evidence>
<dbReference type="AlphaFoldDB" id="A0A5A9ZKB1"/>
<dbReference type="GO" id="GO:0004252">
    <property type="term" value="F:serine-type endopeptidase activity"/>
    <property type="evidence" value="ECO:0007669"/>
    <property type="project" value="InterPro"/>
</dbReference>
<name>A0A5A9ZKB1_9RHOB</name>
<keyword evidence="4" id="KW-1185">Reference proteome</keyword>
<dbReference type="Gene3D" id="3.40.50.1820">
    <property type="entry name" value="alpha/beta hydrolase"/>
    <property type="match status" value="1"/>
</dbReference>
<dbReference type="SUPFAM" id="SSF53474">
    <property type="entry name" value="alpha/beta-Hydrolases"/>
    <property type="match status" value="1"/>
</dbReference>
<proteinExistence type="predicted"/>
<evidence type="ECO:0000313" key="3">
    <source>
        <dbReference type="EMBL" id="KAA0917754.1"/>
    </source>
</evidence>
<gene>
    <name evidence="3" type="ORF">FLO80_06950</name>
</gene>
<dbReference type="InterPro" id="IPR029058">
    <property type="entry name" value="AB_hydrolase_fold"/>
</dbReference>
<dbReference type="PRINTS" id="PR00862">
    <property type="entry name" value="PROLIGOPTASE"/>
</dbReference>
<dbReference type="GO" id="GO:0006508">
    <property type="term" value="P:proteolysis"/>
    <property type="evidence" value="ECO:0007669"/>
    <property type="project" value="InterPro"/>
</dbReference>
<dbReference type="PANTHER" id="PTHR42776">
    <property type="entry name" value="SERINE PEPTIDASE S9 FAMILY MEMBER"/>
    <property type="match status" value="1"/>
</dbReference>
<organism evidence="3 4">
    <name type="scientific">Aquicoccus porphyridii</name>
    <dbReference type="NCBI Taxonomy" id="1852029"/>
    <lineage>
        <taxon>Bacteria</taxon>
        <taxon>Pseudomonadati</taxon>
        <taxon>Pseudomonadota</taxon>
        <taxon>Alphaproteobacteria</taxon>
        <taxon>Rhodobacterales</taxon>
        <taxon>Paracoccaceae</taxon>
        <taxon>Aquicoccus</taxon>
    </lineage>
</organism>
<comment type="caution">
    <text evidence="3">The sequence shown here is derived from an EMBL/GenBank/DDBJ whole genome shotgun (WGS) entry which is preliminary data.</text>
</comment>
<evidence type="ECO:0000259" key="2">
    <source>
        <dbReference type="Pfam" id="PF00326"/>
    </source>
</evidence>
<dbReference type="Pfam" id="PF00326">
    <property type="entry name" value="Peptidase_S9"/>
    <property type="match status" value="1"/>
</dbReference>
<dbReference type="RefSeq" id="WP_111363077.1">
    <property type="nucleotide sequence ID" value="NZ_VINQ01000003.1"/>
</dbReference>
<dbReference type="Proteomes" id="UP000325291">
    <property type="component" value="Unassembled WGS sequence"/>
</dbReference>
<accession>A0A5A9ZKB1</accession>
<dbReference type="InterPro" id="IPR002470">
    <property type="entry name" value="Peptidase_S9A"/>
</dbReference>
<reference evidence="3 4" key="1">
    <citation type="submission" date="2019-07" db="EMBL/GenBank/DDBJ databases">
        <title>Aquicoccus porphyridii gen. nov., sp. nov., isolated from a small marine red alga, Porphyridium marinum.</title>
        <authorList>
            <person name="Liu L."/>
        </authorList>
    </citation>
    <scope>NUCLEOTIDE SEQUENCE [LARGE SCALE GENOMIC DNA]</scope>
    <source>
        <strain evidence="3 4">L1 8-17</strain>
    </source>
</reference>
<dbReference type="InterPro" id="IPR001375">
    <property type="entry name" value="Peptidase_S9_cat"/>
</dbReference>